<dbReference type="EMBL" id="NMUH01000198">
    <property type="protein sequence ID" value="MQL74269.1"/>
    <property type="molecule type" value="Genomic_DNA"/>
</dbReference>
<evidence type="ECO:0000313" key="1">
    <source>
        <dbReference type="EMBL" id="MQL74269.1"/>
    </source>
</evidence>
<sequence length="63" mass="6852">MTSAKLSIREHETDPNMRNIELEGTFDQIKQASAMVRELIVNISATAPLPAKNSTPSASLGRL</sequence>
<dbReference type="Proteomes" id="UP000652761">
    <property type="component" value="Unassembled WGS sequence"/>
</dbReference>
<keyword evidence="2" id="KW-1185">Reference proteome</keyword>
<accession>A0A843U1C6</accession>
<reference evidence="1" key="1">
    <citation type="submission" date="2017-07" db="EMBL/GenBank/DDBJ databases">
        <title>Taro Niue Genome Assembly and Annotation.</title>
        <authorList>
            <person name="Atibalentja N."/>
            <person name="Keating K."/>
            <person name="Fields C.J."/>
        </authorList>
    </citation>
    <scope>NUCLEOTIDE SEQUENCE</scope>
    <source>
        <strain evidence="1">Niue_2</strain>
        <tissue evidence="1">Leaf</tissue>
    </source>
</reference>
<gene>
    <name evidence="1" type="ORF">Taro_006613</name>
</gene>
<comment type="caution">
    <text evidence="1">The sequence shown here is derived from an EMBL/GenBank/DDBJ whole genome shotgun (WGS) entry which is preliminary data.</text>
</comment>
<evidence type="ECO:0000313" key="2">
    <source>
        <dbReference type="Proteomes" id="UP000652761"/>
    </source>
</evidence>
<dbReference type="AlphaFoldDB" id="A0A843U1C6"/>
<protein>
    <submittedName>
        <fullName evidence="1">Uncharacterized protein</fullName>
    </submittedName>
</protein>
<dbReference type="OrthoDB" id="785519at2759"/>
<name>A0A843U1C6_COLES</name>
<organism evidence="1 2">
    <name type="scientific">Colocasia esculenta</name>
    <name type="common">Wild taro</name>
    <name type="synonym">Arum esculentum</name>
    <dbReference type="NCBI Taxonomy" id="4460"/>
    <lineage>
        <taxon>Eukaryota</taxon>
        <taxon>Viridiplantae</taxon>
        <taxon>Streptophyta</taxon>
        <taxon>Embryophyta</taxon>
        <taxon>Tracheophyta</taxon>
        <taxon>Spermatophyta</taxon>
        <taxon>Magnoliopsida</taxon>
        <taxon>Liliopsida</taxon>
        <taxon>Araceae</taxon>
        <taxon>Aroideae</taxon>
        <taxon>Colocasieae</taxon>
        <taxon>Colocasia</taxon>
    </lineage>
</organism>
<proteinExistence type="predicted"/>